<reference evidence="2" key="1">
    <citation type="submission" date="2019-04" db="EMBL/GenBank/DDBJ databases">
        <authorList>
            <person name="Alioto T."/>
            <person name="Alioto T."/>
        </authorList>
    </citation>
    <scope>NUCLEOTIDE SEQUENCE [LARGE SCALE GENOMIC DNA]</scope>
</reference>
<keyword evidence="3" id="KW-1185">Reference proteome</keyword>
<gene>
    <name evidence="2" type="ORF">MONAX_5E007272</name>
</gene>
<protein>
    <submittedName>
        <fullName evidence="2">Uncharacterized protein</fullName>
    </submittedName>
</protein>
<evidence type="ECO:0000313" key="3">
    <source>
        <dbReference type="Proteomes" id="UP000335636"/>
    </source>
</evidence>
<feature type="non-terminal residue" evidence="2">
    <location>
        <position position="1"/>
    </location>
</feature>
<accession>A0A5E4CKX1</accession>
<organism evidence="2 3">
    <name type="scientific">Marmota monax</name>
    <name type="common">Woodchuck</name>
    <dbReference type="NCBI Taxonomy" id="9995"/>
    <lineage>
        <taxon>Eukaryota</taxon>
        <taxon>Metazoa</taxon>
        <taxon>Chordata</taxon>
        <taxon>Craniata</taxon>
        <taxon>Vertebrata</taxon>
        <taxon>Euteleostomi</taxon>
        <taxon>Mammalia</taxon>
        <taxon>Eutheria</taxon>
        <taxon>Euarchontoglires</taxon>
        <taxon>Glires</taxon>
        <taxon>Rodentia</taxon>
        <taxon>Sciuromorpha</taxon>
        <taxon>Sciuridae</taxon>
        <taxon>Xerinae</taxon>
        <taxon>Marmotini</taxon>
        <taxon>Marmota</taxon>
    </lineage>
</organism>
<feature type="compositionally biased region" description="Basic and acidic residues" evidence="1">
    <location>
        <begin position="1"/>
        <end position="18"/>
    </location>
</feature>
<dbReference type="Proteomes" id="UP000335636">
    <property type="component" value="Unassembled WGS sequence"/>
</dbReference>
<evidence type="ECO:0000313" key="2">
    <source>
        <dbReference type="EMBL" id="VTJ81689.1"/>
    </source>
</evidence>
<feature type="non-terminal residue" evidence="2">
    <location>
        <position position="52"/>
    </location>
</feature>
<feature type="region of interest" description="Disordered" evidence="1">
    <location>
        <begin position="1"/>
        <end position="39"/>
    </location>
</feature>
<comment type="caution">
    <text evidence="2">The sequence shown here is derived from an EMBL/GenBank/DDBJ whole genome shotgun (WGS) entry which is preliminary data.</text>
</comment>
<name>A0A5E4CKX1_MARMO</name>
<sequence length="52" mass="5915">VLRREEEARRQPSLDWRRKPGPAPPDSPEEAHQPLKPFKGGVATSTVLWLVQ</sequence>
<dbReference type="EMBL" id="CABDUW010001450">
    <property type="protein sequence ID" value="VTJ81689.1"/>
    <property type="molecule type" value="Genomic_DNA"/>
</dbReference>
<proteinExistence type="predicted"/>
<evidence type="ECO:0000256" key="1">
    <source>
        <dbReference type="SAM" id="MobiDB-lite"/>
    </source>
</evidence>
<dbReference type="AlphaFoldDB" id="A0A5E4CKX1"/>